<proteinExistence type="inferred from homology"/>
<dbReference type="SMART" id="SM00612">
    <property type="entry name" value="Kelch"/>
    <property type="match status" value="4"/>
</dbReference>
<feature type="compositionally biased region" description="Acidic residues" evidence="13">
    <location>
        <begin position="678"/>
        <end position="687"/>
    </location>
</feature>
<dbReference type="Pfam" id="PF24681">
    <property type="entry name" value="Kelch_KLHDC2_KLHL20_DRC7"/>
    <property type="match status" value="1"/>
</dbReference>
<dbReference type="InterPro" id="IPR027417">
    <property type="entry name" value="P-loop_NTPase"/>
</dbReference>
<evidence type="ECO:0000256" key="10">
    <source>
        <dbReference type="ARBA" id="ARBA00023242"/>
    </source>
</evidence>
<dbReference type="Gene3D" id="3.40.50.300">
    <property type="entry name" value="P-loop containing nucleotide triphosphate hydrolases"/>
    <property type="match status" value="1"/>
</dbReference>
<evidence type="ECO:0000256" key="11">
    <source>
        <dbReference type="ARBA" id="ARBA00047995"/>
    </source>
</evidence>
<dbReference type="SUPFAM" id="SSF50249">
    <property type="entry name" value="Nucleic acid-binding proteins"/>
    <property type="match status" value="1"/>
</dbReference>
<feature type="compositionally biased region" description="Low complexity" evidence="13">
    <location>
        <begin position="701"/>
        <end position="714"/>
    </location>
</feature>
<accession>A0A2P6TK05</accession>
<evidence type="ECO:0000256" key="12">
    <source>
        <dbReference type="RuleBase" id="RU004070"/>
    </source>
</evidence>
<dbReference type="Proteomes" id="UP000239899">
    <property type="component" value="Unassembled WGS sequence"/>
</dbReference>
<dbReference type="InterPro" id="IPR027925">
    <property type="entry name" value="MCM_N"/>
</dbReference>
<feature type="region of interest" description="Disordered" evidence="13">
    <location>
        <begin position="654"/>
        <end position="735"/>
    </location>
</feature>
<dbReference type="PRINTS" id="PR01659">
    <property type="entry name" value="MCMPROTEIN3"/>
</dbReference>
<dbReference type="SUPFAM" id="SSF117281">
    <property type="entry name" value="Kelch motif"/>
    <property type="match status" value="1"/>
</dbReference>
<dbReference type="Pfam" id="PF14551">
    <property type="entry name" value="MCM_N"/>
    <property type="match status" value="1"/>
</dbReference>
<comment type="catalytic activity">
    <reaction evidence="11">
        <text>ATP + H2O = ADP + phosphate + H(+)</text>
        <dbReference type="Rhea" id="RHEA:13065"/>
        <dbReference type="ChEBI" id="CHEBI:15377"/>
        <dbReference type="ChEBI" id="CHEBI:15378"/>
        <dbReference type="ChEBI" id="CHEBI:30616"/>
        <dbReference type="ChEBI" id="CHEBI:43474"/>
        <dbReference type="ChEBI" id="CHEBI:456216"/>
        <dbReference type="EC" id="3.6.4.12"/>
    </reaction>
</comment>
<evidence type="ECO:0000256" key="2">
    <source>
        <dbReference type="ARBA" id="ARBA00008010"/>
    </source>
</evidence>
<evidence type="ECO:0000256" key="6">
    <source>
        <dbReference type="ARBA" id="ARBA00022801"/>
    </source>
</evidence>
<comment type="subcellular location">
    <subcellularLocation>
        <location evidence="1">Nucleus</location>
    </subcellularLocation>
</comment>
<dbReference type="PROSITE" id="PS00847">
    <property type="entry name" value="MCM_1"/>
    <property type="match status" value="1"/>
</dbReference>
<dbReference type="Gene3D" id="2.130.10.80">
    <property type="entry name" value="Galactose oxidase/kelch, beta-propeller"/>
    <property type="match status" value="1"/>
</dbReference>
<dbReference type="GO" id="GO:0016887">
    <property type="term" value="F:ATP hydrolysis activity"/>
    <property type="evidence" value="ECO:0007669"/>
    <property type="project" value="RHEA"/>
</dbReference>
<gene>
    <name evidence="15" type="ORF">C2E21_6713</name>
</gene>
<dbReference type="Gene3D" id="2.40.50.140">
    <property type="entry name" value="Nucleic acid-binding proteins"/>
    <property type="match status" value="1"/>
</dbReference>
<keyword evidence="10" id="KW-0539">Nucleus</keyword>
<keyword evidence="8 12" id="KW-0067">ATP-binding</keyword>
<dbReference type="Gene3D" id="2.120.10.80">
    <property type="entry name" value="Kelch-type beta propeller"/>
    <property type="match status" value="1"/>
</dbReference>
<dbReference type="SMART" id="SM00350">
    <property type="entry name" value="MCM"/>
    <property type="match status" value="1"/>
</dbReference>
<dbReference type="SMART" id="SM00382">
    <property type="entry name" value="AAA"/>
    <property type="match status" value="1"/>
</dbReference>
<evidence type="ECO:0000256" key="13">
    <source>
        <dbReference type="SAM" id="MobiDB-lite"/>
    </source>
</evidence>
<keyword evidence="7" id="KW-0347">Helicase</keyword>
<dbReference type="Gene3D" id="3.30.1640.10">
    <property type="entry name" value="mini-chromosome maintenance (MCM) complex, chain A, domain 1"/>
    <property type="match status" value="1"/>
</dbReference>
<dbReference type="InterPro" id="IPR008046">
    <property type="entry name" value="Mcm3"/>
</dbReference>
<dbReference type="InterPro" id="IPR031327">
    <property type="entry name" value="MCM"/>
</dbReference>
<feature type="compositionally biased region" description="Acidic residues" evidence="13">
    <location>
        <begin position="718"/>
        <end position="731"/>
    </location>
</feature>
<keyword evidence="5 12" id="KW-0547">Nucleotide-binding</keyword>
<dbReference type="InterPro" id="IPR012340">
    <property type="entry name" value="NA-bd_OB-fold"/>
</dbReference>
<dbReference type="STRING" id="3076.A0A2P6TK05"/>
<dbReference type="InterPro" id="IPR037293">
    <property type="entry name" value="Gal_Oxidase_central_sf"/>
</dbReference>
<dbReference type="GO" id="GO:0005524">
    <property type="term" value="F:ATP binding"/>
    <property type="evidence" value="ECO:0007669"/>
    <property type="project" value="UniProtKB-KW"/>
</dbReference>
<dbReference type="OrthoDB" id="1882346at2759"/>
<dbReference type="InterPro" id="IPR015915">
    <property type="entry name" value="Kelch-typ_b-propeller"/>
</dbReference>
<dbReference type="InterPro" id="IPR006652">
    <property type="entry name" value="Kelch_1"/>
</dbReference>
<protein>
    <recommendedName>
        <fullName evidence="3">DNA helicase</fullName>
        <ecNumber evidence="3">3.6.4.12</ecNumber>
    </recommendedName>
</protein>
<dbReference type="InterPro" id="IPR001208">
    <property type="entry name" value="MCM_dom"/>
</dbReference>
<evidence type="ECO:0000313" key="16">
    <source>
        <dbReference type="Proteomes" id="UP000239899"/>
    </source>
</evidence>
<dbReference type="GO" id="GO:0000727">
    <property type="term" value="P:double-strand break repair via break-induced replication"/>
    <property type="evidence" value="ECO:0007669"/>
    <property type="project" value="TreeGrafter"/>
</dbReference>
<dbReference type="PANTHER" id="PTHR11630">
    <property type="entry name" value="DNA REPLICATION LICENSING FACTOR MCM FAMILY MEMBER"/>
    <property type="match status" value="1"/>
</dbReference>
<evidence type="ECO:0000256" key="4">
    <source>
        <dbReference type="ARBA" id="ARBA00022705"/>
    </source>
</evidence>
<dbReference type="Gene3D" id="2.20.28.10">
    <property type="match status" value="1"/>
</dbReference>
<dbReference type="InterPro" id="IPR041562">
    <property type="entry name" value="MCM_lid"/>
</dbReference>
<evidence type="ECO:0000256" key="3">
    <source>
        <dbReference type="ARBA" id="ARBA00012551"/>
    </source>
</evidence>
<dbReference type="GO" id="GO:0006271">
    <property type="term" value="P:DNA strand elongation involved in DNA replication"/>
    <property type="evidence" value="ECO:0007669"/>
    <property type="project" value="TreeGrafter"/>
</dbReference>
<dbReference type="InterPro" id="IPR003593">
    <property type="entry name" value="AAA+_ATPase"/>
</dbReference>
<dbReference type="EMBL" id="LHPG02000013">
    <property type="protein sequence ID" value="PRW44413.1"/>
    <property type="molecule type" value="Genomic_DNA"/>
</dbReference>
<dbReference type="GO" id="GO:0003697">
    <property type="term" value="F:single-stranded DNA binding"/>
    <property type="evidence" value="ECO:0007669"/>
    <property type="project" value="TreeGrafter"/>
</dbReference>
<dbReference type="GO" id="GO:0042555">
    <property type="term" value="C:MCM complex"/>
    <property type="evidence" value="ECO:0007669"/>
    <property type="project" value="InterPro"/>
</dbReference>
<comment type="similarity">
    <text evidence="2 12">Belongs to the MCM family.</text>
</comment>
<dbReference type="Pfam" id="PF17855">
    <property type="entry name" value="MCM_lid"/>
    <property type="match status" value="1"/>
</dbReference>
<dbReference type="PANTHER" id="PTHR11630:SF46">
    <property type="entry name" value="DNA REPLICATION LICENSING FACTOR MCM3-RELATED"/>
    <property type="match status" value="1"/>
</dbReference>
<comment type="caution">
    <text evidence="15">The sequence shown here is derived from an EMBL/GenBank/DDBJ whole genome shotgun (WGS) entry which is preliminary data.</text>
</comment>
<evidence type="ECO:0000256" key="1">
    <source>
        <dbReference type="ARBA" id="ARBA00004123"/>
    </source>
</evidence>
<evidence type="ECO:0000256" key="7">
    <source>
        <dbReference type="ARBA" id="ARBA00022806"/>
    </source>
</evidence>
<keyword evidence="16" id="KW-1185">Reference proteome</keyword>
<dbReference type="GO" id="GO:0017116">
    <property type="term" value="F:single-stranded DNA helicase activity"/>
    <property type="evidence" value="ECO:0007669"/>
    <property type="project" value="TreeGrafter"/>
</dbReference>
<evidence type="ECO:0000256" key="9">
    <source>
        <dbReference type="ARBA" id="ARBA00023125"/>
    </source>
</evidence>
<dbReference type="Pfam" id="PF00493">
    <property type="entry name" value="MCM"/>
    <property type="match status" value="1"/>
</dbReference>
<reference evidence="15 16" key="1">
    <citation type="journal article" date="2018" name="Plant J.">
        <title>Genome sequences of Chlorella sorokiniana UTEX 1602 and Micractinium conductrix SAG 241.80: implications to maltose excretion by a green alga.</title>
        <authorList>
            <person name="Arriola M.B."/>
            <person name="Velmurugan N."/>
            <person name="Zhang Y."/>
            <person name="Plunkett M.H."/>
            <person name="Hondzo H."/>
            <person name="Barney B.M."/>
        </authorList>
    </citation>
    <scope>NUCLEOTIDE SEQUENCE [LARGE SCALE GENOMIC DNA]</scope>
    <source>
        <strain evidence="16">UTEX 1602</strain>
    </source>
</reference>
<feature type="compositionally biased region" description="Basic and acidic residues" evidence="13">
    <location>
        <begin position="657"/>
        <end position="677"/>
    </location>
</feature>
<organism evidence="15 16">
    <name type="scientific">Chlorella sorokiniana</name>
    <name type="common">Freshwater green alga</name>
    <dbReference type="NCBI Taxonomy" id="3076"/>
    <lineage>
        <taxon>Eukaryota</taxon>
        <taxon>Viridiplantae</taxon>
        <taxon>Chlorophyta</taxon>
        <taxon>core chlorophytes</taxon>
        <taxon>Trebouxiophyceae</taxon>
        <taxon>Chlorellales</taxon>
        <taxon>Chlorellaceae</taxon>
        <taxon>Chlorella clade</taxon>
        <taxon>Chlorella</taxon>
    </lineage>
</organism>
<evidence type="ECO:0000259" key="14">
    <source>
        <dbReference type="PROSITE" id="PS50051"/>
    </source>
</evidence>
<dbReference type="PRINTS" id="PR01657">
    <property type="entry name" value="MCMFAMILY"/>
</dbReference>
<dbReference type="Pfam" id="PF17207">
    <property type="entry name" value="MCM_OB"/>
    <property type="match status" value="1"/>
</dbReference>
<dbReference type="InterPro" id="IPR018525">
    <property type="entry name" value="MCM_CS"/>
</dbReference>
<dbReference type="EC" id="3.6.4.12" evidence="3"/>
<evidence type="ECO:0000313" key="15">
    <source>
        <dbReference type="EMBL" id="PRW44413.1"/>
    </source>
</evidence>
<dbReference type="AlphaFoldDB" id="A0A2P6TK05"/>
<keyword evidence="9 12" id="KW-0238">DNA-binding</keyword>
<keyword evidence="4" id="KW-0235">DNA replication</keyword>
<keyword evidence="6" id="KW-0378">Hydrolase</keyword>
<dbReference type="InterPro" id="IPR033762">
    <property type="entry name" value="MCM_OB"/>
</dbReference>
<evidence type="ECO:0000256" key="5">
    <source>
        <dbReference type="ARBA" id="ARBA00022741"/>
    </source>
</evidence>
<dbReference type="GO" id="GO:0005634">
    <property type="term" value="C:nucleus"/>
    <property type="evidence" value="ECO:0007669"/>
    <property type="project" value="UniProtKB-SubCell"/>
</dbReference>
<feature type="domain" description="MCM C-terminal AAA(+) ATPase" evidence="14">
    <location>
        <begin position="298"/>
        <end position="504"/>
    </location>
</feature>
<evidence type="ECO:0000256" key="8">
    <source>
        <dbReference type="ARBA" id="ARBA00022840"/>
    </source>
</evidence>
<dbReference type="FunFam" id="2.20.28.10:FF:000008">
    <property type="entry name" value="DNA helicase"/>
    <property type="match status" value="1"/>
</dbReference>
<sequence length="1100" mass="118840">MDEQSELRLELKRDFTELLDNDFGRETGAGRYVKKIDDIIKQYPTTKRVRLDVDLQDLSDYNAELHRRVLSSPATCLPPFEEALEEFIRNRSPKLLEEGQRVHVSFTGEFGPHTTSPRQLTSEFLSKLVNLQGIVTRCTLVRPKIVKSVHWCPATGQFQSREYRDVTSNTGVPTTTAYPTKDDAGNLLVTQYGLSTFIDHQTVTIQELPETAPPGQLPRSVEVILEDDLRDACKPGDRVAICGIYKPVAPRANGTVSGVFRAVVVANNVQKLSRDAQGPTFSEEDYDNITDLAGEGDLMAQLGRSLAPSIHGHDTIKKALVLLLAGGRERTLTNGTHLRGDINCLLVGDPGVAKSQLLRAVMNIAPLCVSTTGRGSSGVGLTAAVTTDQDTGERRLEAGAMVLADRGVVCIDEFDKMNDGDRVAIHEVMEQQTVTIAKAGILTSLNARCSVVAAANPIYGHYDRTISITRNIGLPDSLLSRFDLLFVVLDNNDAARDREIAEHVLGQHRYRAPGDDGKNAGDDRYIENLEEDEERERGITPMYVKYDARLYGPRKPGQKEPLSLPFLKKYIAFAKQRFAAPELSPEASDAIAEYYADLRNSQEVKALPVTVRTLETIIRLSCAHAKVRLSAVVERSDVEEVQALVDVILKSDPSAQETRKTGRRREDARAKRDRDADSSDGDEEMADGEAAAAGRRRGRQQRGAAAEGTADGAAPMEADADEPISDAEEEAAAAVPAANTVEAIKQAVQEAGQGAAGAASSVTGVKAVLAAQGVMVSTQEIADVLKELDESGLQAVAAGMWGALPALPVPLGETAAGILINPKNGANWLVVVGEGNGGTFRYNTYTGQWTQGRPRPYPGHHIAAEVINNRLYLFGGLNGGGNKVQIYDWASDSWSLGRDLPYSVGSAASALIGPYVYLCGGILQSDDDTTDACIRYNTVTNKWEGGISPMPRGVNHAAAATDGKLMYVAGGRDGRNTVGNGFNYLQIYNPATNSWTLGKNMPEGRGGTGKAVILGRKMYVMGGETKKNGPNGGIGLSGGRTYYRVDVYDLDQHKWSRDADMPAPRHGIFPVADRMGNIFVAGGGQKAGYGQSAVNSFFRP</sequence>
<dbReference type="GO" id="GO:1902975">
    <property type="term" value="P:mitotic DNA replication initiation"/>
    <property type="evidence" value="ECO:0007669"/>
    <property type="project" value="TreeGrafter"/>
</dbReference>
<name>A0A2P6TK05_CHLSO</name>
<dbReference type="SUPFAM" id="SSF52540">
    <property type="entry name" value="P-loop containing nucleoside triphosphate hydrolases"/>
    <property type="match status" value="1"/>
</dbReference>
<dbReference type="PROSITE" id="PS50051">
    <property type="entry name" value="MCM_2"/>
    <property type="match status" value="1"/>
</dbReference>